<keyword evidence="3" id="KW-1185">Reference proteome</keyword>
<dbReference type="PANTHER" id="PTHR36355">
    <property type="entry name" value="EXPRESSED PROTEIN"/>
    <property type="match status" value="1"/>
</dbReference>
<reference evidence="2 3" key="1">
    <citation type="submission" date="2023-12" db="EMBL/GenBank/DDBJ databases">
        <title>A high-quality genome assembly for Dillenia turbinata (Dilleniales).</title>
        <authorList>
            <person name="Chanderbali A."/>
        </authorList>
    </citation>
    <scope>NUCLEOTIDE SEQUENCE [LARGE SCALE GENOMIC DNA]</scope>
    <source>
        <strain evidence="2">LSX21</strain>
        <tissue evidence="2">Leaf</tissue>
    </source>
</reference>
<dbReference type="PANTHER" id="PTHR36355:SF1">
    <property type="entry name" value="EXPRESSED PROTEIN"/>
    <property type="match status" value="1"/>
</dbReference>
<evidence type="ECO:0000256" key="1">
    <source>
        <dbReference type="SAM" id="MobiDB-lite"/>
    </source>
</evidence>
<evidence type="ECO:0000313" key="2">
    <source>
        <dbReference type="EMBL" id="KAK6945375.1"/>
    </source>
</evidence>
<dbReference type="EMBL" id="JBAMMX010000003">
    <property type="protein sequence ID" value="KAK6945375.1"/>
    <property type="molecule type" value="Genomic_DNA"/>
</dbReference>
<accession>A0AAN8ZU60</accession>
<feature type="region of interest" description="Disordered" evidence="1">
    <location>
        <begin position="40"/>
        <end position="78"/>
    </location>
</feature>
<protein>
    <submittedName>
        <fullName evidence="2">Uncharacterized protein</fullName>
    </submittedName>
</protein>
<name>A0AAN8ZU60_9MAGN</name>
<dbReference type="AlphaFoldDB" id="A0AAN8ZU60"/>
<organism evidence="2 3">
    <name type="scientific">Dillenia turbinata</name>
    <dbReference type="NCBI Taxonomy" id="194707"/>
    <lineage>
        <taxon>Eukaryota</taxon>
        <taxon>Viridiplantae</taxon>
        <taxon>Streptophyta</taxon>
        <taxon>Embryophyta</taxon>
        <taxon>Tracheophyta</taxon>
        <taxon>Spermatophyta</taxon>
        <taxon>Magnoliopsida</taxon>
        <taxon>eudicotyledons</taxon>
        <taxon>Gunneridae</taxon>
        <taxon>Pentapetalae</taxon>
        <taxon>Dilleniales</taxon>
        <taxon>Dilleniaceae</taxon>
        <taxon>Dillenia</taxon>
    </lineage>
</organism>
<dbReference type="Proteomes" id="UP001370490">
    <property type="component" value="Unassembled WGS sequence"/>
</dbReference>
<comment type="caution">
    <text evidence="2">The sequence shown here is derived from an EMBL/GenBank/DDBJ whole genome shotgun (WGS) entry which is preliminary data.</text>
</comment>
<sequence length="139" mass="15905">MDSATKVQHVNIVSSDELLKKFAVLEDEKGEKALAIKVLKRRRKRSKRGQESDHFESPLGSSGSIIERKSLLPSSTRRSSAGLLRQLGIARTHVRARNINNNSFFATFEKTWFKTIERASRVFVEKHYNRHKRLVSDGV</sequence>
<proteinExistence type="predicted"/>
<gene>
    <name evidence="2" type="ORF">RJ641_026477</name>
</gene>
<evidence type="ECO:0000313" key="3">
    <source>
        <dbReference type="Proteomes" id="UP001370490"/>
    </source>
</evidence>